<dbReference type="AlphaFoldDB" id="A0ABD1TKD1"/>
<accession>A0ABD1TKD1</accession>
<evidence type="ECO:0000313" key="2">
    <source>
        <dbReference type="Proteomes" id="UP001604336"/>
    </source>
</evidence>
<keyword evidence="2" id="KW-1185">Reference proteome</keyword>
<organism evidence="1 2">
    <name type="scientific">Abeliophyllum distichum</name>
    <dbReference type="NCBI Taxonomy" id="126358"/>
    <lineage>
        <taxon>Eukaryota</taxon>
        <taxon>Viridiplantae</taxon>
        <taxon>Streptophyta</taxon>
        <taxon>Embryophyta</taxon>
        <taxon>Tracheophyta</taxon>
        <taxon>Spermatophyta</taxon>
        <taxon>Magnoliopsida</taxon>
        <taxon>eudicotyledons</taxon>
        <taxon>Gunneridae</taxon>
        <taxon>Pentapetalae</taxon>
        <taxon>asterids</taxon>
        <taxon>lamiids</taxon>
        <taxon>Lamiales</taxon>
        <taxon>Oleaceae</taxon>
        <taxon>Forsythieae</taxon>
        <taxon>Abeliophyllum</taxon>
    </lineage>
</organism>
<protein>
    <submittedName>
        <fullName evidence="1">Uncharacterized protein</fullName>
    </submittedName>
</protein>
<evidence type="ECO:0000313" key="1">
    <source>
        <dbReference type="EMBL" id="KAL2513194.1"/>
    </source>
</evidence>
<dbReference type="EMBL" id="JBFOLK010000005">
    <property type="protein sequence ID" value="KAL2513194.1"/>
    <property type="molecule type" value="Genomic_DNA"/>
</dbReference>
<dbReference type="Proteomes" id="UP001604336">
    <property type="component" value="Unassembled WGS sequence"/>
</dbReference>
<name>A0ABD1TKD1_9LAMI</name>
<proteinExistence type="predicted"/>
<sequence length="124" mass="13779">MVTKSNDDPNFVDFENDIDEDDDLAYEKNVLDDIQIETESRVSKGTKDIGNEVDELEYPTSEELRSDYENLNVLSGSSASSPVLEGMSKGNTEAPVIITEEVGISTMVDELEQLESEEAIRNRA</sequence>
<reference evidence="2" key="1">
    <citation type="submission" date="2024-07" db="EMBL/GenBank/DDBJ databases">
        <title>Two chromosome-level genome assemblies of Korean endemic species Abeliophyllum distichum and Forsythia ovata (Oleaceae).</title>
        <authorList>
            <person name="Jang H."/>
        </authorList>
    </citation>
    <scope>NUCLEOTIDE SEQUENCE [LARGE SCALE GENOMIC DNA]</scope>
</reference>
<gene>
    <name evidence="1" type="ORF">Adt_18794</name>
</gene>
<comment type="caution">
    <text evidence="1">The sequence shown here is derived from an EMBL/GenBank/DDBJ whole genome shotgun (WGS) entry which is preliminary data.</text>
</comment>